<evidence type="ECO:0000259" key="10">
    <source>
        <dbReference type="PROSITE" id="PS51042"/>
    </source>
</evidence>
<feature type="region of interest" description="Disordered" evidence="9">
    <location>
        <begin position="334"/>
        <end position="356"/>
    </location>
</feature>
<feature type="compositionally biased region" description="Low complexity" evidence="9">
    <location>
        <begin position="913"/>
        <end position="942"/>
    </location>
</feature>
<evidence type="ECO:0000256" key="5">
    <source>
        <dbReference type="ARBA" id="ARBA00023125"/>
    </source>
</evidence>
<feature type="compositionally biased region" description="Low complexity" evidence="9">
    <location>
        <begin position="712"/>
        <end position="729"/>
    </location>
</feature>
<feature type="domain" description="CUT" evidence="10">
    <location>
        <begin position="462"/>
        <end position="549"/>
    </location>
</feature>
<reference evidence="12" key="2">
    <citation type="submission" date="2023-11" db="UniProtKB">
        <authorList>
            <consortium name="WormBaseParasite"/>
        </authorList>
    </citation>
    <scope>IDENTIFICATION</scope>
</reference>
<keyword evidence="11" id="KW-1185">Reference proteome</keyword>
<evidence type="ECO:0000256" key="3">
    <source>
        <dbReference type="ARBA" id="ARBA00023015"/>
    </source>
</evidence>
<evidence type="ECO:0000256" key="9">
    <source>
        <dbReference type="SAM" id="MobiDB-lite"/>
    </source>
</evidence>
<feature type="compositionally biased region" description="Low complexity" evidence="9">
    <location>
        <begin position="432"/>
        <end position="455"/>
    </location>
</feature>
<feature type="compositionally biased region" description="Polar residues" evidence="9">
    <location>
        <begin position="962"/>
        <end position="972"/>
    </location>
</feature>
<keyword evidence="4" id="KW-0175">Coiled coil</keyword>
<dbReference type="InterPro" id="IPR010982">
    <property type="entry name" value="Lambda_DNA-bd_dom_sf"/>
</dbReference>
<feature type="compositionally biased region" description="Low complexity" evidence="9">
    <location>
        <begin position="1042"/>
        <end position="1063"/>
    </location>
</feature>
<feature type="compositionally biased region" description="Low complexity" evidence="9">
    <location>
        <begin position="977"/>
        <end position="990"/>
    </location>
</feature>
<protein>
    <recommendedName>
        <fullName evidence="10">CUT domain-containing protein</fullName>
    </recommendedName>
</protein>
<keyword evidence="3" id="KW-0805">Transcription regulation</keyword>
<dbReference type="InterPro" id="IPR003350">
    <property type="entry name" value="CUT_dom"/>
</dbReference>
<sequence length="1257" mass="137506">MLSKEEQETERRINQILLAAKVAMDYEKQIKSAAAVGSGGDGSTISDELVVKATSEAFNTAMKNLPAISDCHHSGICNPLVSTVSNGDLQTTDSGSVINSLMSTGGKTTDTLTSSYCSSSSNLPTYSNSLSKLTAYNTEPNSTLFSSSNNLFSGNIITTTCLPTVYSLQSVETNSSQLPSSQPTTTTIIPPVYSNNIVCPTNLSVPVISTGITVADLLKLFTAQITNNSIINPDNSVIKLASGCVNQQKNFSHLTEIQSSTENMNDSSRMETNGNILFNNNHNHSSSILLFPNYSSSSSSIIEDNPITVNLNDPNYCNPVYTVANELSTASISMNHHQPHHPPPQPPPAPIIPPLGISPASISTFPQISSSSTSSMSFQQTLMLLASAATATGVHLQSSDILSKLDATVNENHFNYYTNNTNYHETTDDNLSDSVSNNNNTCSLSSTSSSHRVSTLPPLKQEDIDKYCDELSTEEITQRTRSLLMQYSISQKLFGAHVLGLSQGSVSDLLARPKPWKSLTLKGREPYIRMQLFLNDPDSVIKLLQSSAVASQSSTMTTTTTTSTTTTASAVIPTMPKLSPNAPIFESTTAGGSISSSTYVRSNSSLSPEPLLDQERYTFQSDYINGTYHNVNMLSSNQSELEINTNIHAQQQQQSTDQTTELYDTQYYANGQSLNCTIFEPITSPSGSPTPNSIQNDHFNENDNMLTTIINNDNNNNNNCGNNNYNNNNSYQRPSSKQVMDLATSITDMDTTAMCSKIKELLQRHSIPQRLFGDVVLGMCQASVSDILSKTRPWSQLSNKARIPYVRLHLWLQEPDHLEILKSAQANIKSVTRPNSNNSRLNQVYSMNLSSESLSNHYNNHALNLPASDSSNGQFASITDDTDMMSRVNSENDIKPQQYQQLSLPSMTLMATAPTTTETSATPTSTTSATTRKRTPSSSSTAFSNQENNKSSKLLKIDSLSQMTVSSPNKNNHSNKTKQTTNSGSSSSTQAPIDDLNEDERQSLFDIAKAATAVMLLASSNSSPYRQNRTRRAKMPISPIRKNNNNNNNNNSNVKSKVTSPNSKLHRSITPSQKKALISACKSHENLSSDKMKSLAQDLCLPYKTVFNWIQEYQSSCLRDNCLQTPIKIESDINHESDENESSNEITNHKSLTNSSLYHQGQRNETIVQSLTSSSSTTTPTSTSTTSIALSENNCSQRQIQHNRRKPINPTRLACAIVVNSPNKSLHDNHHPHPHHHHHRPCLSNTNDHENSIVPVT</sequence>
<accession>A0AA85JDJ5</accession>
<feature type="region of interest" description="Disordered" evidence="9">
    <location>
        <begin position="913"/>
        <end position="993"/>
    </location>
</feature>
<feature type="compositionally biased region" description="Basic residues" evidence="9">
    <location>
        <begin position="1232"/>
        <end position="1241"/>
    </location>
</feature>
<feature type="region of interest" description="Disordered" evidence="9">
    <location>
        <begin position="1223"/>
        <end position="1257"/>
    </location>
</feature>
<keyword evidence="2" id="KW-0677">Repeat</keyword>
<keyword evidence="6" id="KW-0371">Homeobox</keyword>
<organism evidence="11 12">
    <name type="scientific">Trichobilharzia regenti</name>
    <name type="common">Nasal bird schistosome</name>
    <dbReference type="NCBI Taxonomy" id="157069"/>
    <lineage>
        <taxon>Eukaryota</taxon>
        <taxon>Metazoa</taxon>
        <taxon>Spiralia</taxon>
        <taxon>Lophotrochozoa</taxon>
        <taxon>Platyhelminthes</taxon>
        <taxon>Trematoda</taxon>
        <taxon>Digenea</taxon>
        <taxon>Strigeidida</taxon>
        <taxon>Schistosomatoidea</taxon>
        <taxon>Schistosomatidae</taxon>
        <taxon>Trichobilharzia</taxon>
    </lineage>
</organism>
<name>A0AA85JDJ5_TRIRE</name>
<feature type="compositionally biased region" description="Low complexity" evidence="9">
    <location>
        <begin position="951"/>
        <end position="961"/>
    </location>
</feature>
<keyword evidence="7" id="KW-0804">Transcription</keyword>
<dbReference type="SMART" id="SM01109">
    <property type="entry name" value="CUT"/>
    <property type="match status" value="2"/>
</dbReference>
<dbReference type="AlphaFoldDB" id="A0AA85JDJ5"/>
<dbReference type="Gene3D" id="1.10.260.40">
    <property type="entry name" value="lambda repressor-like DNA-binding domains"/>
    <property type="match status" value="2"/>
</dbReference>
<evidence type="ECO:0000256" key="6">
    <source>
        <dbReference type="ARBA" id="ARBA00023155"/>
    </source>
</evidence>
<feature type="region of interest" description="Disordered" evidence="9">
    <location>
        <begin position="1022"/>
        <end position="1071"/>
    </location>
</feature>
<feature type="compositionally biased region" description="Polar residues" evidence="9">
    <location>
        <begin position="1188"/>
        <end position="1200"/>
    </location>
</feature>
<reference evidence="11" key="1">
    <citation type="submission" date="2022-06" db="EMBL/GenBank/DDBJ databases">
        <authorList>
            <person name="Berger JAMES D."/>
            <person name="Berger JAMES D."/>
        </authorList>
    </citation>
    <scope>NUCLEOTIDE SEQUENCE [LARGE SCALE GENOMIC DNA]</scope>
</reference>
<dbReference type="PANTHER" id="PTHR14043:SF2">
    <property type="entry name" value="HOMEOBOX PROTEIN CUT"/>
    <property type="match status" value="1"/>
</dbReference>
<evidence type="ECO:0000256" key="4">
    <source>
        <dbReference type="ARBA" id="ARBA00023054"/>
    </source>
</evidence>
<dbReference type="WBParaSite" id="TREG1_141410.1">
    <property type="protein sequence ID" value="TREG1_141410.1"/>
    <property type="gene ID" value="TREG1_141410"/>
</dbReference>
<dbReference type="GO" id="GO:0000977">
    <property type="term" value="F:RNA polymerase II transcription regulatory region sequence-specific DNA binding"/>
    <property type="evidence" value="ECO:0007669"/>
    <property type="project" value="TreeGrafter"/>
</dbReference>
<dbReference type="Pfam" id="PF02376">
    <property type="entry name" value="CUT"/>
    <property type="match status" value="2"/>
</dbReference>
<proteinExistence type="predicted"/>
<feature type="compositionally biased region" description="Low complexity" evidence="9">
    <location>
        <begin position="1170"/>
        <end position="1187"/>
    </location>
</feature>
<comment type="subcellular location">
    <subcellularLocation>
        <location evidence="1">Nucleus</location>
    </subcellularLocation>
</comment>
<dbReference type="PROSITE" id="PS51042">
    <property type="entry name" value="CUT"/>
    <property type="match status" value="2"/>
</dbReference>
<feature type="region of interest" description="Disordered" evidence="9">
    <location>
        <begin position="1169"/>
        <end position="1208"/>
    </location>
</feature>
<evidence type="ECO:0000256" key="7">
    <source>
        <dbReference type="ARBA" id="ARBA00023163"/>
    </source>
</evidence>
<evidence type="ECO:0000256" key="2">
    <source>
        <dbReference type="ARBA" id="ARBA00022737"/>
    </source>
</evidence>
<keyword evidence="8" id="KW-0539">Nucleus</keyword>
<evidence type="ECO:0000313" key="12">
    <source>
        <dbReference type="WBParaSite" id="TREG1_141410.1"/>
    </source>
</evidence>
<dbReference type="SUPFAM" id="SSF47413">
    <property type="entry name" value="lambda repressor-like DNA-binding domains"/>
    <property type="match status" value="2"/>
</dbReference>
<dbReference type="GO" id="GO:0005634">
    <property type="term" value="C:nucleus"/>
    <property type="evidence" value="ECO:0007669"/>
    <property type="project" value="UniProtKB-SubCell"/>
</dbReference>
<feature type="region of interest" description="Disordered" evidence="9">
    <location>
        <begin position="428"/>
        <end position="455"/>
    </location>
</feature>
<dbReference type="PANTHER" id="PTHR14043">
    <property type="entry name" value="CCAAT DISPLACEMENT PROTEIN-RELATED"/>
    <property type="match status" value="1"/>
</dbReference>
<feature type="domain" description="CUT" evidence="10">
    <location>
        <begin position="740"/>
        <end position="827"/>
    </location>
</feature>
<feature type="compositionally biased region" description="Pro residues" evidence="9">
    <location>
        <begin position="341"/>
        <end position="353"/>
    </location>
</feature>
<feature type="region of interest" description="Disordered" evidence="9">
    <location>
        <begin position="712"/>
        <end position="736"/>
    </location>
</feature>
<evidence type="ECO:0000256" key="1">
    <source>
        <dbReference type="ARBA" id="ARBA00004123"/>
    </source>
</evidence>
<dbReference type="GO" id="GO:0000981">
    <property type="term" value="F:DNA-binding transcription factor activity, RNA polymerase II-specific"/>
    <property type="evidence" value="ECO:0007669"/>
    <property type="project" value="TreeGrafter"/>
</dbReference>
<keyword evidence="5" id="KW-0238">DNA-binding</keyword>
<dbReference type="Proteomes" id="UP000050795">
    <property type="component" value="Unassembled WGS sequence"/>
</dbReference>
<evidence type="ECO:0000313" key="11">
    <source>
        <dbReference type="Proteomes" id="UP000050795"/>
    </source>
</evidence>
<evidence type="ECO:0000256" key="8">
    <source>
        <dbReference type="ARBA" id="ARBA00023242"/>
    </source>
</evidence>